<evidence type="ECO:0000256" key="23">
    <source>
        <dbReference type="ARBA" id="ARBA00045494"/>
    </source>
</evidence>
<evidence type="ECO:0000256" key="13">
    <source>
        <dbReference type="ARBA" id="ARBA00022958"/>
    </source>
</evidence>
<reference evidence="29" key="1">
    <citation type="submission" date="2025-08" db="UniProtKB">
        <authorList>
            <consortium name="Ensembl"/>
        </authorList>
    </citation>
    <scope>IDENTIFICATION</scope>
</reference>
<dbReference type="GO" id="GO:0005313">
    <property type="term" value="F:L-glutamate transmembrane transporter activity"/>
    <property type="evidence" value="ECO:0007669"/>
    <property type="project" value="TreeGrafter"/>
</dbReference>
<evidence type="ECO:0000256" key="19">
    <source>
        <dbReference type="ARBA" id="ARBA00023180"/>
    </source>
</evidence>
<evidence type="ECO:0000256" key="8">
    <source>
        <dbReference type="ARBA" id="ARBA00022599"/>
    </source>
</evidence>
<keyword evidence="15 28" id="KW-1133">Transmembrane helix</keyword>
<dbReference type="InterPro" id="IPR050746">
    <property type="entry name" value="DAACS"/>
</dbReference>
<feature type="transmembrane region" description="Helical" evidence="28">
    <location>
        <begin position="351"/>
        <end position="376"/>
    </location>
</feature>
<dbReference type="Proteomes" id="UP000261540">
    <property type="component" value="Unplaced"/>
</dbReference>
<dbReference type="PRINTS" id="PR00173">
    <property type="entry name" value="EDTRNSPORT"/>
</dbReference>
<feature type="transmembrane region" description="Helical" evidence="28">
    <location>
        <begin position="104"/>
        <end position="126"/>
    </location>
</feature>
<dbReference type="Pfam" id="PF00375">
    <property type="entry name" value="SDF"/>
    <property type="match status" value="1"/>
</dbReference>
<feature type="transmembrane region" description="Helical" evidence="28">
    <location>
        <begin position="199"/>
        <end position="220"/>
    </location>
</feature>
<name>A0A3B3RCZ1_9TELE</name>
<dbReference type="GO" id="GO:0046872">
    <property type="term" value="F:metal ion binding"/>
    <property type="evidence" value="ECO:0007669"/>
    <property type="project" value="UniProtKB-KW"/>
</dbReference>
<feature type="transmembrane region" description="Helical" evidence="28">
    <location>
        <begin position="277"/>
        <end position="303"/>
    </location>
</feature>
<dbReference type="STRING" id="1676925.ENSPKIP00000016517"/>
<keyword evidence="13" id="KW-0630">Potassium</keyword>
<dbReference type="PROSITE" id="PS00713">
    <property type="entry name" value="NA_DICARBOXYL_SYMP_1"/>
    <property type="match status" value="1"/>
</dbReference>
<keyword evidence="5 28" id="KW-0813">Transport</keyword>
<keyword evidence="17" id="KW-0915">Sodium</keyword>
<keyword evidence="12 28" id="KW-0769">Symport</keyword>
<keyword evidence="16" id="KW-0770">Synapse</keyword>
<evidence type="ECO:0000256" key="20">
    <source>
        <dbReference type="ARBA" id="ARBA00023214"/>
    </source>
</evidence>
<evidence type="ECO:0000256" key="21">
    <source>
        <dbReference type="ARBA" id="ARBA00034102"/>
    </source>
</evidence>
<keyword evidence="7" id="KW-0597">Phosphoprotein</keyword>
<evidence type="ECO:0000256" key="16">
    <source>
        <dbReference type="ARBA" id="ARBA00023018"/>
    </source>
</evidence>
<evidence type="ECO:0000256" key="2">
    <source>
        <dbReference type="ARBA" id="ARBA00004414"/>
    </source>
</evidence>
<dbReference type="GO" id="GO:0033229">
    <property type="term" value="F:cysteine transmembrane transporter activity"/>
    <property type="evidence" value="ECO:0007669"/>
    <property type="project" value="TreeGrafter"/>
</dbReference>
<keyword evidence="11" id="KW-0967">Endosome</keyword>
<evidence type="ECO:0000256" key="17">
    <source>
        <dbReference type="ARBA" id="ARBA00023053"/>
    </source>
</evidence>
<comment type="subcellular location">
    <subcellularLocation>
        <location evidence="3">Apical cell membrane</location>
        <topology evidence="3">Multi-pass membrane protein</topology>
    </subcellularLocation>
    <subcellularLocation>
        <location evidence="1">Early endosome membrane</location>
    </subcellularLocation>
    <subcellularLocation>
        <location evidence="2">Late endosome membrane</location>
    </subcellularLocation>
    <subcellularLocation>
        <location evidence="28">Membrane</location>
        <topology evidence="28">Multi-pass membrane protein</topology>
    </subcellularLocation>
    <subcellularLocation>
        <location evidence="4">Recycling endosome membrane</location>
    </subcellularLocation>
    <subcellularLocation>
        <location evidence="21">Synapse</location>
        <location evidence="21">Synaptosome</location>
    </subcellularLocation>
</comment>
<comment type="function">
    <text evidence="23">Sodium-dependent, high-affinity amino acid transporter that mediates the uptake of L-glutamate and also L-aspartate and D-aspartate. Can also transport L-cysteine. Functions as a symporter that transports one amino acid molecule together with two or three Na(+) ions and one proton, in parallel with the counter-transport of one K(+) ion. Mediates Cl(-) flux that is not coupled to amino acid transport; this avoids the accumulation of negative charges due to aspartate and Na(+) symport. Plays an important role in L-glutamate and L-aspartate reabsorption in renal tubuli. Plays a redundant role in the rapid removal of released glutamate from the synaptic cleft, which is essential for terminating the postsynaptic action of glutamate. Contributes to glutathione biosynthesis and protection against oxidative stress via its role in L-glutamate and L-cysteine transport. Negatively regulated by ARL6IP5.</text>
</comment>
<evidence type="ECO:0000256" key="9">
    <source>
        <dbReference type="ARBA" id="ARBA00022692"/>
    </source>
</evidence>
<evidence type="ECO:0000256" key="22">
    <source>
        <dbReference type="ARBA" id="ARBA00037996"/>
    </source>
</evidence>
<keyword evidence="14" id="KW-0029">Amino-acid transport</keyword>
<proteinExistence type="inferred from homology"/>
<dbReference type="InterPro" id="IPR018107">
    <property type="entry name" value="Na-dicarboxylate_symporter_CS"/>
</dbReference>
<organism evidence="29 30">
    <name type="scientific">Paramormyrops kingsleyae</name>
    <dbReference type="NCBI Taxonomy" id="1676925"/>
    <lineage>
        <taxon>Eukaryota</taxon>
        <taxon>Metazoa</taxon>
        <taxon>Chordata</taxon>
        <taxon>Craniata</taxon>
        <taxon>Vertebrata</taxon>
        <taxon>Euteleostomi</taxon>
        <taxon>Actinopterygii</taxon>
        <taxon>Neopterygii</taxon>
        <taxon>Teleostei</taxon>
        <taxon>Osteoglossocephala</taxon>
        <taxon>Osteoglossomorpha</taxon>
        <taxon>Osteoglossiformes</taxon>
        <taxon>Mormyridae</taxon>
        <taxon>Paramormyrops</taxon>
    </lineage>
</organism>
<comment type="catalytic activity">
    <reaction evidence="25">
        <text>K(+)(in) + L-aspartate(out) + 3 Na(+)(out) + H(+)(out) = K(+)(out) + L-aspartate(in) + 3 Na(+)(in) + H(+)(in)</text>
        <dbReference type="Rhea" id="RHEA:70851"/>
        <dbReference type="ChEBI" id="CHEBI:15378"/>
        <dbReference type="ChEBI" id="CHEBI:29101"/>
        <dbReference type="ChEBI" id="CHEBI:29103"/>
        <dbReference type="ChEBI" id="CHEBI:29991"/>
    </reaction>
</comment>
<evidence type="ECO:0000256" key="24">
    <source>
        <dbReference type="ARBA" id="ARBA00047601"/>
    </source>
</evidence>
<comment type="catalytic activity">
    <reaction evidence="27">
        <text>K(+)(in) + L-cysteine(out) + 3 Na(+)(out) + H(+)(out) = K(+)(out) + L-cysteine(in) + 3 Na(+)(in) + H(+)(in)</text>
        <dbReference type="Rhea" id="RHEA:82559"/>
        <dbReference type="ChEBI" id="CHEBI:15378"/>
        <dbReference type="ChEBI" id="CHEBI:29101"/>
        <dbReference type="ChEBI" id="CHEBI:29103"/>
        <dbReference type="ChEBI" id="CHEBI:35235"/>
    </reaction>
</comment>
<evidence type="ECO:0000256" key="15">
    <source>
        <dbReference type="ARBA" id="ARBA00022989"/>
    </source>
</evidence>
<evidence type="ECO:0000256" key="6">
    <source>
        <dbReference type="ARBA" id="ARBA00022475"/>
    </source>
</evidence>
<evidence type="ECO:0000256" key="4">
    <source>
        <dbReference type="ARBA" id="ARBA00004565"/>
    </source>
</evidence>
<dbReference type="InterPro" id="IPR036458">
    <property type="entry name" value="Na:dicarbo_symporter_sf"/>
</dbReference>
<evidence type="ECO:0000256" key="10">
    <source>
        <dbReference type="ARBA" id="ARBA00022723"/>
    </source>
</evidence>
<reference evidence="29" key="2">
    <citation type="submission" date="2025-09" db="UniProtKB">
        <authorList>
            <consortium name="Ensembl"/>
        </authorList>
    </citation>
    <scope>IDENTIFICATION</scope>
</reference>
<keyword evidence="8" id="KW-0771">Synaptosome</keyword>
<keyword evidence="6" id="KW-1003">Cell membrane</keyword>
<dbReference type="PANTHER" id="PTHR11958">
    <property type="entry name" value="SODIUM/DICARBOXYLATE SYMPORTER-RELATED"/>
    <property type="match status" value="1"/>
</dbReference>
<keyword evidence="19" id="KW-0325">Glycoprotein</keyword>
<evidence type="ECO:0000256" key="7">
    <source>
        <dbReference type="ARBA" id="ARBA00022553"/>
    </source>
</evidence>
<dbReference type="GO" id="GO:0043005">
    <property type="term" value="C:neuron projection"/>
    <property type="evidence" value="ECO:0007669"/>
    <property type="project" value="UniProtKB-KW"/>
</dbReference>
<dbReference type="Ensembl" id="ENSPKIT00000041012.1">
    <property type="protein sequence ID" value="ENSPKIP00000016517.1"/>
    <property type="gene ID" value="ENSPKIG00000002771.1"/>
</dbReference>
<evidence type="ECO:0000313" key="30">
    <source>
        <dbReference type="Proteomes" id="UP000261540"/>
    </source>
</evidence>
<evidence type="ECO:0000256" key="28">
    <source>
        <dbReference type="RuleBase" id="RU361216"/>
    </source>
</evidence>
<evidence type="ECO:0000256" key="1">
    <source>
        <dbReference type="ARBA" id="ARBA00004146"/>
    </source>
</evidence>
<evidence type="ECO:0000256" key="26">
    <source>
        <dbReference type="ARBA" id="ARBA00049118"/>
    </source>
</evidence>
<dbReference type="GO" id="GO:0015501">
    <property type="term" value="F:glutamate:sodium symporter activity"/>
    <property type="evidence" value="ECO:0007669"/>
    <property type="project" value="TreeGrafter"/>
</dbReference>
<evidence type="ECO:0000256" key="27">
    <source>
        <dbReference type="ARBA" id="ARBA00049885"/>
    </source>
</evidence>
<keyword evidence="9 28" id="KW-0812">Transmembrane</keyword>
<feature type="transmembrane region" description="Helical" evidence="28">
    <location>
        <begin position="310"/>
        <end position="331"/>
    </location>
</feature>
<dbReference type="SUPFAM" id="SSF118215">
    <property type="entry name" value="Proton glutamate symport protein"/>
    <property type="match status" value="1"/>
</dbReference>
<dbReference type="GO" id="GO:0016324">
    <property type="term" value="C:apical plasma membrane"/>
    <property type="evidence" value="ECO:0007669"/>
    <property type="project" value="UniProtKB-SubCell"/>
</dbReference>
<feature type="transmembrane region" description="Helical" evidence="28">
    <location>
        <begin position="68"/>
        <end position="92"/>
    </location>
</feature>
<keyword evidence="30" id="KW-1185">Reference proteome</keyword>
<dbReference type="InterPro" id="IPR001991">
    <property type="entry name" value="Na-dicarboxylate_symporter"/>
</dbReference>
<comment type="similarity">
    <text evidence="22">Belongs to the dicarboxylate/amino acid:cation symporter (DAACS) (TC 2.A.23) family. SLC1A1 subfamily.</text>
</comment>
<sequence length="515" mass="56125">MASSRQTSGTREKNQASSSGFRRFLRKNWLLMATLLSVLAGVGLGVLVREYGSLSRLQKQYLGFPGEVLMRMLKLVILPLIVSSIITGVAALDSRVLGRIGARALVFYFSTTIIAVVLGIVLVTTIKPGASYRADIPDGTGSVPQVRTVDVLLDLFRNMFPDNLVQASFQQVKLVPFTVYSDLRSTLQNITKDYETVGVYTNGINVLGLIVFCVVFGLVIRQMGDRGHILVEFFDALNEATMKMVEIIMWYTPVGTMFLITSKVLQVDDWDIFRKLGLYMATVLSGLAIHSMVVLPLLYFAFVRRNPFPFILGMMQALLTALTVSSSSATLPVTLQCAERNNRIDRRVTRFMLPVGATINMDGTALYEVVAAIFVAQLHDYDLDVGRIVIISIATTAASIGAAGMPSAGLVTMVIVLTAAGLPASDVTLLIAVDWFLDRFCTMINVLGDAIGAGIVQALSKKELEKMDHTSNAGVINPFALDMANNDDCERNMCVSEGFAVESSDAVSFTQTSQF</sequence>
<feature type="transmembrane region" description="Helical" evidence="28">
    <location>
        <begin position="388"/>
        <end position="408"/>
    </location>
</feature>
<evidence type="ECO:0000256" key="3">
    <source>
        <dbReference type="ARBA" id="ARBA00004424"/>
    </source>
</evidence>
<protein>
    <recommendedName>
        <fullName evidence="28">Amino acid transporter</fullName>
    </recommendedName>
</protein>
<comment type="catalytic activity">
    <reaction evidence="26">
        <text>D-aspartate(out) + K(+)(in) + 3 Na(+)(out) + H(+)(out) = D-aspartate(in) + K(+)(out) + 3 Na(+)(in) + H(+)(in)</text>
        <dbReference type="Rhea" id="RHEA:71379"/>
        <dbReference type="ChEBI" id="CHEBI:15378"/>
        <dbReference type="ChEBI" id="CHEBI:29101"/>
        <dbReference type="ChEBI" id="CHEBI:29103"/>
        <dbReference type="ChEBI" id="CHEBI:29990"/>
    </reaction>
</comment>
<feature type="transmembrane region" description="Helical" evidence="28">
    <location>
        <begin position="414"/>
        <end position="437"/>
    </location>
</feature>
<evidence type="ECO:0000256" key="11">
    <source>
        <dbReference type="ARBA" id="ARBA00022753"/>
    </source>
</evidence>
<evidence type="ECO:0000256" key="5">
    <source>
        <dbReference type="ARBA" id="ARBA00022448"/>
    </source>
</evidence>
<dbReference type="AlphaFoldDB" id="A0A3B3RCZ1"/>
<dbReference type="GO" id="GO:0055038">
    <property type="term" value="C:recycling endosome membrane"/>
    <property type="evidence" value="ECO:0007669"/>
    <property type="project" value="UniProtKB-SubCell"/>
</dbReference>
<evidence type="ECO:0000256" key="12">
    <source>
        <dbReference type="ARBA" id="ARBA00022847"/>
    </source>
</evidence>
<dbReference type="GO" id="GO:0031902">
    <property type="term" value="C:late endosome membrane"/>
    <property type="evidence" value="ECO:0007669"/>
    <property type="project" value="UniProtKB-SubCell"/>
</dbReference>
<evidence type="ECO:0000313" key="29">
    <source>
        <dbReference type="Ensembl" id="ENSPKIP00000016517.1"/>
    </source>
</evidence>
<dbReference type="PROSITE" id="PS00714">
    <property type="entry name" value="NA_DICARBOXYL_SYMP_2"/>
    <property type="match status" value="1"/>
</dbReference>
<keyword evidence="18 28" id="KW-0472">Membrane</keyword>
<keyword evidence="20" id="KW-0868">Chloride</keyword>
<feature type="transmembrane region" description="Helical" evidence="28">
    <location>
        <begin position="29"/>
        <end position="48"/>
    </location>
</feature>
<dbReference type="PANTHER" id="PTHR11958:SF109">
    <property type="entry name" value="EXCITATORY AMINO ACID TRANSPORTER 3"/>
    <property type="match status" value="1"/>
</dbReference>
<evidence type="ECO:0000256" key="14">
    <source>
        <dbReference type="ARBA" id="ARBA00022970"/>
    </source>
</evidence>
<dbReference type="GO" id="GO:0031901">
    <property type="term" value="C:early endosome membrane"/>
    <property type="evidence" value="ECO:0007669"/>
    <property type="project" value="UniProtKB-SubCell"/>
</dbReference>
<keyword evidence="10" id="KW-0479">Metal-binding</keyword>
<evidence type="ECO:0000256" key="18">
    <source>
        <dbReference type="ARBA" id="ARBA00023136"/>
    </source>
</evidence>
<accession>A0A3B3RCZ1</accession>
<dbReference type="Gene3D" id="1.10.3860.10">
    <property type="entry name" value="Sodium:dicarboxylate symporter"/>
    <property type="match status" value="1"/>
</dbReference>
<evidence type="ECO:0000256" key="25">
    <source>
        <dbReference type="ARBA" id="ARBA00048715"/>
    </source>
</evidence>
<dbReference type="GO" id="GO:0045202">
    <property type="term" value="C:synapse"/>
    <property type="evidence" value="ECO:0007669"/>
    <property type="project" value="UniProtKB-SubCell"/>
</dbReference>
<dbReference type="GeneTree" id="ENSGT00940000155397"/>
<comment type="catalytic activity">
    <reaction evidence="24">
        <text>K(+)(in) + L-glutamate(out) + 3 Na(+)(out) + H(+)(out) = K(+)(out) + L-glutamate(in) + 3 Na(+)(in) + H(+)(in)</text>
        <dbReference type="Rhea" id="RHEA:70699"/>
        <dbReference type="ChEBI" id="CHEBI:15378"/>
        <dbReference type="ChEBI" id="CHEBI:29101"/>
        <dbReference type="ChEBI" id="CHEBI:29103"/>
        <dbReference type="ChEBI" id="CHEBI:29985"/>
    </reaction>
</comment>